<sequence>MASIWVKSDNLDEANGRFEQTRLEVPVFLNSVPKSGSHLLRNIMRMFVPVEQQYKADFIQWANMQQHLKAFDPANPMLSWGHLFLADASAIETAPARRILLYRDPYDWVLARARFFVSDQFSGNLDHIKGGKLSADELITMMIFGLPGKAPSLRDIYEMNAAAWLGARCYPIRFEDLREAVGDLASKRAEGFFESLFDASGLALPEDWRERVAVGSAPENSGTARENLTGIGLDLPDELSARHKALVDYHVPGLRHLLGYGEA</sequence>
<evidence type="ECO:0008006" key="3">
    <source>
        <dbReference type="Google" id="ProtNLM"/>
    </source>
</evidence>
<protein>
    <recommendedName>
        <fullName evidence="3">Sulfotransferase domain-containing protein</fullName>
    </recommendedName>
</protein>
<name>A0A916YFA9_9SPHN</name>
<accession>A0A916YFA9</accession>
<dbReference type="OrthoDB" id="570215at2"/>
<gene>
    <name evidence="1" type="ORF">GCM10010989_15490</name>
</gene>
<dbReference type="SUPFAM" id="SSF52540">
    <property type="entry name" value="P-loop containing nucleoside triphosphate hydrolases"/>
    <property type="match status" value="1"/>
</dbReference>
<dbReference type="RefSeq" id="WP_066766375.1">
    <property type="nucleotide sequence ID" value="NZ_BMIO01000004.1"/>
</dbReference>
<dbReference type="Gene3D" id="3.40.50.300">
    <property type="entry name" value="P-loop containing nucleotide triphosphate hydrolases"/>
    <property type="match status" value="1"/>
</dbReference>
<reference evidence="1 2" key="1">
    <citation type="journal article" date="2014" name="Int. J. Syst. Evol. Microbiol.">
        <title>Complete genome sequence of Corynebacterium casei LMG S-19264T (=DSM 44701T), isolated from a smear-ripened cheese.</title>
        <authorList>
            <consortium name="US DOE Joint Genome Institute (JGI-PGF)"/>
            <person name="Walter F."/>
            <person name="Albersmeier A."/>
            <person name="Kalinowski J."/>
            <person name="Ruckert C."/>
        </authorList>
    </citation>
    <scope>NUCLEOTIDE SEQUENCE [LARGE SCALE GENOMIC DNA]</scope>
    <source>
        <strain evidence="1 2">CGMCC 1.15358</strain>
    </source>
</reference>
<evidence type="ECO:0000313" key="2">
    <source>
        <dbReference type="Proteomes" id="UP000598997"/>
    </source>
</evidence>
<keyword evidence="2" id="KW-1185">Reference proteome</keyword>
<dbReference type="EMBL" id="BMIO01000004">
    <property type="protein sequence ID" value="GGD42391.1"/>
    <property type="molecule type" value="Genomic_DNA"/>
</dbReference>
<dbReference type="AlphaFoldDB" id="A0A916YFA9"/>
<organism evidence="1 2">
    <name type="scientific">Croceicoccus pelagius</name>
    <dbReference type="NCBI Taxonomy" id="1703341"/>
    <lineage>
        <taxon>Bacteria</taxon>
        <taxon>Pseudomonadati</taxon>
        <taxon>Pseudomonadota</taxon>
        <taxon>Alphaproteobacteria</taxon>
        <taxon>Sphingomonadales</taxon>
        <taxon>Erythrobacteraceae</taxon>
        <taxon>Croceicoccus</taxon>
    </lineage>
</organism>
<dbReference type="InterPro" id="IPR027417">
    <property type="entry name" value="P-loop_NTPase"/>
</dbReference>
<proteinExistence type="predicted"/>
<dbReference type="Proteomes" id="UP000598997">
    <property type="component" value="Unassembled WGS sequence"/>
</dbReference>
<comment type="caution">
    <text evidence="1">The sequence shown here is derived from an EMBL/GenBank/DDBJ whole genome shotgun (WGS) entry which is preliminary data.</text>
</comment>
<evidence type="ECO:0000313" key="1">
    <source>
        <dbReference type="EMBL" id="GGD42391.1"/>
    </source>
</evidence>